<evidence type="ECO:0000313" key="2">
    <source>
        <dbReference type="EMBL" id="CNL52914.1"/>
    </source>
</evidence>
<proteinExistence type="predicted"/>
<evidence type="ECO:0000313" key="3">
    <source>
        <dbReference type="Proteomes" id="UP000040088"/>
    </source>
</evidence>
<dbReference type="InterPro" id="IPR007540">
    <property type="entry name" value="Fimbrial_CS1-type"/>
</dbReference>
<organism evidence="2 3">
    <name type="scientific">Yersinia aleksiciae</name>
    <dbReference type="NCBI Taxonomy" id="263819"/>
    <lineage>
        <taxon>Bacteria</taxon>
        <taxon>Pseudomonadati</taxon>
        <taxon>Pseudomonadota</taxon>
        <taxon>Gammaproteobacteria</taxon>
        <taxon>Enterobacterales</taxon>
        <taxon>Yersiniaceae</taxon>
        <taxon>Yersinia</taxon>
    </lineage>
</organism>
<protein>
    <submittedName>
        <fullName evidence="2">Alpha-related fimbriae minor subunit 1</fullName>
    </submittedName>
</protein>
<gene>
    <name evidence="2" type="ORF">ERS008460_03125</name>
</gene>
<keyword evidence="1" id="KW-0732">Signal</keyword>
<dbReference type="AlphaFoldDB" id="A0A0T9UMJ5"/>
<dbReference type="Pfam" id="PF04449">
    <property type="entry name" value="Fimbrial_CS1"/>
    <property type="match status" value="1"/>
</dbReference>
<reference evidence="3" key="1">
    <citation type="submission" date="2015-03" db="EMBL/GenBank/DDBJ databases">
        <authorList>
            <consortium name="Pathogen Informatics"/>
        </authorList>
    </citation>
    <scope>NUCLEOTIDE SEQUENCE [LARGE SCALE GENOMIC DNA]</scope>
    <source>
        <strain evidence="3">IP27925</strain>
    </source>
</reference>
<dbReference type="Proteomes" id="UP000040088">
    <property type="component" value="Unassembled WGS sequence"/>
</dbReference>
<dbReference type="EMBL" id="CQEM01000015">
    <property type="protein sequence ID" value="CNL52914.1"/>
    <property type="molecule type" value="Genomic_DNA"/>
</dbReference>
<feature type="chain" id="PRO_5006698810" evidence="1">
    <location>
        <begin position="24"/>
        <end position="162"/>
    </location>
</feature>
<evidence type="ECO:0000256" key="1">
    <source>
        <dbReference type="SAM" id="SignalP"/>
    </source>
</evidence>
<name>A0A0T9UMJ5_YERAE</name>
<sequence length="162" mass="17234">MMKKTLLSIMTVAALISSASAYSAVSDKTIRVEAEIPGVITITKADDSDIGDMISLAPDTTNAGYYTHSEDIKISNNADGHPSVNISINNDFKLDHTVDVGKTFTDLSVKLNNKTLSDTKERFSIDDVNGSVALVITGKPPIGSTEGDKYQGVLKLIVESVA</sequence>
<feature type="signal peptide" evidence="1">
    <location>
        <begin position="1"/>
        <end position="23"/>
    </location>
</feature>
<accession>A0A0T9UMJ5</accession>
<dbReference type="Gene3D" id="2.60.40.2040">
    <property type="entry name" value="CFA/I fimbrial subunit E, pilin domain"/>
    <property type="match status" value="1"/>
</dbReference>
<dbReference type="GO" id="GO:0009289">
    <property type="term" value="C:pilus"/>
    <property type="evidence" value="ECO:0007669"/>
    <property type="project" value="InterPro"/>
</dbReference>